<accession>A0ABY1H7W3</accession>
<feature type="region of interest" description="Disordered" evidence="6">
    <location>
        <begin position="1"/>
        <end position="39"/>
    </location>
</feature>
<feature type="domain" description="Gram-positive cocci surface proteins LPxTG" evidence="8">
    <location>
        <begin position="26"/>
        <end position="65"/>
    </location>
</feature>
<evidence type="ECO:0000259" key="8">
    <source>
        <dbReference type="PROSITE" id="PS50847"/>
    </source>
</evidence>
<dbReference type="EMBL" id="FPKT01000005">
    <property type="protein sequence ID" value="SFZ77397.1"/>
    <property type="molecule type" value="Genomic_DNA"/>
</dbReference>
<dbReference type="PROSITE" id="PS50847">
    <property type="entry name" value="GRAM_POS_ANCHORING"/>
    <property type="match status" value="1"/>
</dbReference>
<evidence type="ECO:0000256" key="2">
    <source>
        <dbReference type="ARBA" id="ARBA00022512"/>
    </source>
</evidence>
<dbReference type="NCBIfam" id="TIGR01167">
    <property type="entry name" value="LPXTG_anchor"/>
    <property type="match status" value="1"/>
</dbReference>
<feature type="compositionally biased region" description="Acidic residues" evidence="6">
    <location>
        <begin position="1"/>
        <end position="10"/>
    </location>
</feature>
<protein>
    <submittedName>
        <fullName evidence="9">LPXTG-motif cell wall anchor domain-containing protein</fullName>
    </submittedName>
</protein>
<keyword evidence="7" id="KW-0812">Transmembrane</keyword>
<evidence type="ECO:0000256" key="4">
    <source>
        <dbReference type="ARBA" id="ARBA00022729"/>
    </source>
</evidence>
<feature type="non-terminal residue" evidence="9">
    <location>
        <position position="1"/>
    </location>
</feature>
<dbReference type="RefSeq" id="WP_141768798.1">
    <property type="nucleotide sequence ID" value="NZ_FPKT01000005.1"/>
</dbReference>
<comment type="caution">
    <text evidence="9">The sequence shown here is derived from an EMBL/GenBank/DDBJ whole genome shotgun (WGS) entry which is preliminary data.</text>
</comment>
<reference evidence="9 10" key="1">
    <citation type="submission" date="2016-11" db="EMBL/GenBank/DDBJ databases">
        <authorList>
            <person name="Varghese N."/>
            <person name="Submissions S."/>
        </authorList>
    </citation>
    <scope>NUCLEOTIDE SEQUENCE [LARGE SCALE GENOMIC DNA]</scope>
    <source>
        <strain evidence="9 10">NFIX07</strain>
    </source>
</reference>
<evidence type="ECO:0000256" key="3">
    <source>
        <dbReference type="ARBA" id="ARBA00022525"/>
    </source>
</evidence>
<proteinExistence type="predicted"/>
<feature type="transmembrane region" description="Helical" evidence="7">
    <location>
        <begin position="38"/>
        <end position="55"/>
    </location>
</feature>
<keyword evidence="2" id="KW-0134">Cell wall</keyword>
<sequence length="65" mass="7015">DSDLGIDTDSDSNHDDDKGHSDDKALPETGEESNSNNATLFGSLFAGLGSLFLFGRRRKKDADNK</sequence>
<evidence type="ECO:0000313" key="9">
    <source>
        <dbReference type="EMBL" id="SFZ77397.1"/>
    </source>
</evidence>
<keyword evidence="10" id="KW-1185">Reference proteome</keyword>
<comment type="subcellular location">
    <subcellularLocation>
        <location evidence="1">Secreted</location>
        <location evidence="1">Cell wall</location>
        <topology evidence="1">Peptidoglycan-anchor</topology>
    </subcellularLocation>
</comment>
<dbReference type="Proteomes" id="UP000182665">
    <property type="component" value="Unassembled WGS sequence"/>
</dbReference>
<keyword evidence="5" id="KW-0572">Peptidoglycan-anchor</keyword>
<keyword evidence="4" id="KW-0732">Signal</keyword>
<organism evidence="9 10">
    <name type="scientific">Staphylococcus pasteuri</name>
    <dbReference type="NCBI Taxonomy" id="45972"/>
    <lineage>
        <taxon>Bacteria</taxon>
        <taxon>Bacillati</taxon>
        <taxon>Bacillota</taxon>
        <taxon>Bacilli</taxon>
        <taxon>Bacillales</taxon>
        <taxon>Staphylococcaceae</taxon>
        <taxon>Staphylococcus</taxon>
    </lineage>
</organism>
<keyword evidence="7" id="KW-0472">Membrane</keyword>
<evidence type="ECO:0000256" key="6">
    <source>
        <dbReference type="SAM" id="MobiDB-lite"/>
    </source>
</evidence>
<dbReference type="Pfam" id="PF00746">
    <property type="entry name" value="Gram_pos_anchor"/>
    <property type="match status" value="1"/>
</dbReference>
<evidence type="ECO:0000256" key="5">
    <source>
        <dbReference type="ARBA" id="ARBA00023088"/>
    </source>
</evidence>
<dbReference type="InterPro" id="IPR019931">
    <property type="entry name" value="LPXTG_anchor"/>
</dbReference>
<name>A0ABY1H7W3_9STAP</name>
<feature type="compositionally biased region" description="Basic and acidic residues" evidence="6">
    <location>
        <begin position="11"/>
        <end position="26"/>
    </location>
</feature>
<evidence type="ECO:0000256" key="1">
    <source>
        <dbReference type="ARBA" id="ARBA00004168"/>
    </source>
</evidence>
<evidence type="ECO:0000256" key="7">
    <source>
        <dbReference type="SAM" id="Phobius"/>
    </source>
</evidence>
<keyword evidence="3" id="KW-0964">Secreted</keyword>
<evidence type="ECO:0000313" key="10">
    <source>
        <dbReference type="Proteomes" id="UP000182665"/>
    </source>
</evidence>
<gene>
    <name evidence="9" type="ORF">SAMN03097721_01776</name>
</gene>
<keyword evidence="7" id="KW-1133">Transmembrane helix</keyword>